<organism evidence="1 2">
    <name type="scientific">Brassica carinata</name>
    <name type="common">Ethiopian mustard</name>
    <name type="synonym">Abyssinian cabbage</name>
    <dbReference type="NCBI Taxonomy" id="52824"/>
    <lineage>
        <taxon>Eukaryota</taxon>
        <taxon>Viridiplantae</taxon>
        <taxon>Streptophyta</taxon>
        <taxon>Embryophyta</taxon>
        <taxon>Tracheophyta</taxon>
        <taxon>Spermatophyta</taxon>
        <taxon>Magnoliopsida</taxon>
        <taxon>eudicotyledons</taxon>
        <taxon>Gunneridae</taxon>
        <taxon>Pentapetalae</taxon>
        <taxon>rosids</taxon>
        <taxon>malvids</taxon>
        <taxon>Brassicales</taxon>
        <taxon>Brassicaceae</taxon>
        <taxon>Brassiceae</taxon>
        <taxon>Brassica</taxon>
    </lineage>
</organism>
<dbReference type="Proteomes" id="UP000886595">
    <property type="component" value="Unassembled WGS sequence"/>
</dbReference>
<protein>
    <submittedName>
        <fullName evidence="1">Uncharacterized protein</fullName>
    </submittedName>
</protein>
<evidence type="ECO:0000313" key="1">
    <source>
        <dbReference type="EMBL" id="KAG2298697.1"/>
    </source>
</evidence>
<reference evidence="1 2" key="1">
    <citation type="submission" date="2020-02" db="EMBL/GenBank/DDBJ databases">
        <authorList>
            <person name="Ma Q."/>
            <person name="Huang Y."/>
            <person name="Song X."/>
            <person name="Pei D."/>
        </authorList>
    </citation>
    <scope>NUCLEOTIDE SEQUENCE [LARGE SCALE GENOMIC DNA]</scope>
    <source>
        <strain evidence="1">Sxm20200214</strain>
        <tissue evidence="1">Leaf</tissue>
    </source>
</reference>
<sequence length="176" mass="19258">MSLLGNALPLLVMVALEFIVLTSRMAFLRFSEEATDGGLVASCGLRSSPFSRRISCYGASIGLNFAIIPFPFSASRMEEDDDGSDPELLYHMAENTTSTMFSQFLSHITSDILTENQKNTTVTDQNTISLFLSDESKSTALSDFISVDNSPQVGAVSDENVECSSLLDQRELEFEV</sequence>
<comment type="caution">
    <text evidence="1">The sequence shown here is derived from an EMBL/GenBank/DDBJ whole genome shotgun (WGS) entry which is preliminary data.</text>
</comment>
<evidence type="ECO:0000313" key="2">
    <source>
        <dbReference type="Proteomes" id="UP000886595"/>
    </source>
</evidence>
<accession>A0A8X7V1H0</accession>
<gene>
    <name evidence="1" type="ORF">Bca52824_035169</name>
</gene>
<name>A0A8X7V1H0_BRACI</name>
<proteinExistence type="predicted"/>
<keyword evidence="2" id="KW-1185">Reference proteome</keyword>
<dbReference type="AlphaFoldDB" id="A0A8X7V1H0"/>
<dbReference type="EMBL" id="JAAMPC010000008">
    <property type="protein sequence ID" value="KAG2298697.1"/>
    <property type="molecule type" value="Genomic_DNA"/>
</dbReference>